<dbReference type="EMBL" id="KK088424">
    <property type="protein sequence ID" value="EYE94835.1"/>
    <property type="molecule type" value="Genomic_DNA"/>
</dbReference>
<protein>
    <recommendedName>
        <fullName evidence="3">Aminoglycoside phosphotransferase domain-containing protein</fullName>
    </recommendedName>
</protein>
<dbReference type="GeneID" id="63697081"/>
<dbReference type="AlphaFoldDB" id="A0A017SF01"/>
<keyword evidence="2" id="KW-1185">Reference proteome</keyword>
<evidence type="ECO:0000313" key="2">
    <source>
        <dbReference type="Proteomes" id="UP000019804"/>
    </source>
</evidence>
<dbReference type="RefSeq" id="XP_040638523.1">
    <property type="nucleotide sequence ID" value="XM_040781957.1"/>
</dbReference>
<organism evidence="1 2">
    <name type="scientific">Aspergillus ruber (strain CBS 135680)</name>
    <dbReference type="NCBI Taxonomy" id="1388766"/>
    <lineage>
        <taxon>Eukaryota</taxon>
        <taxon>Fungi</taxon>
        <taxon>Dikarya</taxon>
        <taxon>Ascomycota</taxon>
        <taxon>Pezizomycotina</taxon>
        <taxon>Eurotiomycetes</taxon>
        <taxon>Eurotiomycetidae</taxon>
        <taxon>Eurotiales</taxon>
        <taxon>Aspergillaceae</taxon>
        <taxon>Aspergillus</taxon>
        <taxon>Aspergillus subgen. Aspergillus</taxon>
    </lineage>
</organism>
<dbReference type="HOGENOM" id="CLU_025005_0_1_1"/>
<reference evidence="2" key="1">
    <citation type="journal article" date="2014" name="Nat. Commun.">
        <title>Genomic adaptations of the halophilic Dead Sea filamentous fungus Eurotium rubrum.</title>
        <authorList>
            <person name="Kis-Papo T."/>
            <person name="Weig A.R."/>
            <person name="Riley R."/>
            <person name="Persoh D."/>
            <person name="Salamov A."/>
            <person name="Sun H."/>
            <person name="Lipzen A."/>
            <person name="Wasser S.P."/>
            <person name="Rambold G."/>
            <person name="Grigoriev I.V."/>
            <person name="Nevo E."/>
        </authorList>
    </citation>
    <scope>NUCLEOTIDE SEQUENCE [LARGE SCALE GENOMIC DNA]</scope>
    <source>
        <strain evidence="2">CBS 135680</strain>
    </source>
</reference>
<dbReference type="OrthoDB" id="3645574at2759"/>
<accession>A0A017SF01</accession>
<gene>
    <name evidence="1" type="ORF">EURHEDRAFT_412661</name>
</gene>
<evidence type="ECO:0000313" key="1">
    <source>
        <dbReference type="EMBL" id="EYE94835.1"/>
    </source>
</evidence>
<sequence>MRATFPTFFRRELRCRPFVLALTDPHQSNVLVDRDWHFTSIVDLEWRCSKSIEMIQLPYWLTDESVDLMRAAEYDEIRREFMESCTAEEERFFPLLAKKGCTEWFVSCYGTGMEKAGVLVFSCAYVSNGLFSLLYNHIQTPLTVKATVHEAFYEVMP</sequence>
<evidence type="ECO:0008006" key="3">
    <source>
        <dbReference type="Google" id="ProtNLM"/>
    </source>
</evidence>
<dbReference type="STRING" id="1388766.A0A017SF01"/>
<name>A0A017SF01_ASPRC</name>
<proteinExistence type="predicted"/>
<dbReference type="Proteomes" id="UP000019804">
    <property type="component" value="Unassembled WGS sequence"/>
</dbReference>